<dbReference type="EMBL" id="LT629749">
    <property type="protein sequence ID" value="SDS59406.1"/>
    <property type="molecule type" value="Genomic_DNA"/>
</dbReference>
<evidence type="ECO:0000313" key="4">
    <source>
        <dbReference type="Proteomes" id="UP000199092"/>
    </source>
</evidence>
<dbReference type="AlphaFoldDB" id="A0A1H1THH6"/>
<feature type="region of interest" description="Disordered" evidence="1">
    <location>
        <begin position="64"/>
        <end position="87"/>
    </location>
</feature>
<gene>
    <name evidence="3" type="ORF">SAMN04488543_2022</name>
</gene>
<accession>A0A1H1THH6</accession>
<evidence type="ECO:0000313" key="3">
    <source>
        <dbReference type="EMBL" id="SDS59406.1"/>
    </source>
</evidence>
<dbReference type="Pfam" id="PF18953">
    <property type="entry name" value="SAP_new25"/>
    <property type="match status" value="1"/>
</dbReference>
<feature type="compositionally biased region" description="Pro residues" evidence="1">
    <location>
        <begin position="72"/>
        <end position="84"/>
    </location>
</feature>
<dbReference type="Pfam" id="PF20026">
    <property type="entry name" value="DUF6434"/>
    <property type="match status" value="1"/>
</dbReference>
<keyword evidence="4" id="KW-1185">Reference proteome</keyword>
<sequence>MVAGTIPAMTESRPPLTDELSGPELLRWYWTRAELLRFARASGLDASGDKQALTAKVAAHLDGAPAPRAAPRRPPPPPPLPEPLSPDTVIPAGQRCTQQLRRHLTAVVGPSFRFDAAMRDFVAGGAGRTLGAAADHWSRTRGRPRPAIGAQFELNRFLRDWHHDHPAGTRAEALEAWQVRRALPVEAWTAPRP</sequence>
<evidence type="ECO:0000256" key="1">
    <source>
        <dbReference type="SAM" id="MobiDB-lite"/>
    </source>
</evidence>
<proteinExistence type="predicted"/>
<reference evidence="3 4" key="1">
    <citation type="submission" date="2016-10" db="EMBL/GenBank/DDBJ databases">
        <authorList>
            <person name="de Groot N.N."/>
        </authorList>
    </citation>
    <scope>NUCLEOTIDE SEQUENCE [LARGE SCALE GENOMIC DNA]</scope>
    <source>
        <strain evidence="3 4">DSM 21741</strain>
    </source>
</reference>
<name>A0A1H1THH6_9ACTN</name>
<dbReference type="Proteomes" id="UP000199092">
    <property type="component" value="Chromosome I"/>
</dbReference>
<evidence type="ECO:0000259" key="2">
    <source>
        <dbReference type="Pfam" id="PF20026"/>
    </source>
</evidence>
<dbReference type="InterPro" id="IPR045492">
    <property type="entry name" value="DUF6434"/>
</dbReference>
<protein>
    <recommendedName>
        <fullName evidence="2">DUF6434 domain-containing protein</fullName>
    </recommendedName>
</protein>
<organism evidence="3 4">
    <name type="scientific">Friedmanniella luteola</name>
    <dbReference type="NCBI Taxonomy" id="546871"/>
    <lineage>
        <taxon>Bacteria</taxon>
        <taxon>Bacillati</taxon>
        <taxon>Actinomycetota</taxon>
        <taxon>Actinomycetes</taxon>
        <taxon>Propionibacteriales</taxon>
        <taxon>Nocardioidaceae</taxon>
        <taxon>Friedmanniella</taxon>
    </lineage>
</organism>
<feature type="domain" description="DUF6434" evidence="2">
    <location>
        <begin position="82"/>
        <end position="139"/>
    </location>
</feature>